<keyword evidence="1" id="KW-1133">Transmembrane helix</keyword>
<reference evidence="3" key="1">
    <citation type="submission" date="2016-10" db="EMBL/GenBank/DDBJ databases">
        <authorList>
            <person name="Varghese N."/>
            <person name="Submissions S."/>
        </authorList>
    </citation>
    <scope>NUCLEOTIDE SEQUENCE [LARGE SCALE GENOMIC DNA]</scope>
    <source>
        <strain evidence="3">DSM 21620</strain>
    </source>
</reference>
<name>A0A1G6QEK3_9BACI</name>
<dbReference type="EMBL" id="FMZB01000005">
    <property type="protein sequence ID" value="SDC90809.1"/>
    <property type="molecule type" value="Genomic_DNA"/>
</dbReference>
<dbReference type="AlphaFoldDB" id="A0A1G6QEK3"/>
<evidence type="ECO:0000313" key="2">
    <source>
        <dbReference type="EMBL" id="SDC90809.1"/>
    </source>
</evidence>
<sequence length="71" mass="8262">MSWEAKRTIAVLFIAIPLLFALWLCFNSNLLISEEFSFSDGYVMARTLIIIFTLYLFTKIGFVLFKSTEKK</sequence>
<keyword evidence="1" id="KW-0472">Membrane</keyword>
<proteinExistence type="predicted"/>
<organism evidence="2 3">
    <name type="scientific">Terribacillus halophilus</name>
    <dbReference type="NCBI Taxonomy" id="361279"/>
    <lineage>
        <taxon>Bacteria</taxon>
        <taxon>Bacillati</taxon>
        <taxon>Bacillota</taxon>
        <taxon>Bacilli</taxon>
        <taxon>Bacillales</taxon>
        <taxon>Bacillaceae</taxon>
        <taxon>Terribacillus</taxon>
    </lineage>
</organism>
<feature type="transmembrane region" description="Helical" evidence="1">
    <location>
        <begin position="43"/>
        <end position="65"/>
    </location>
</feature>
<evidence type="ECO:0000313" key="3">
    <source>
        <dbReference type="Proteomes" id="UP000198666"/>
    </source>
</evidence>
<dbReference type="Proteomes" id="UP000198666">
    <property type="component" value="Unassembled WGS sequence"/>
</dbReference>
<keyword evidence="1" id="KW-0812">Transmembrane</keyword>
<protein>
    <submittedName>
        <fullName evidence="2">Uncharacterized protein</fullName>
    </submittedName>
</protein>
<keyword evidence="3" id="KW-1185">Reference proteome</keyword>
<gene>
    <name evidence="2" type="ORF">SAMN05421663_10550</name>
</gene>
<evidence type="ECO:0000256" key="1">
    <source>
        <dbReference type="SAM" id="Phobius"/>
    </source>
</evidence>
<accession>A0A1G6QEK3</accession>